<comment type="caution">
    <text evidence="5">The sequence shown here is derived from an EMBL/GenBank/DDBJ whole genome shotgun (WGS) entry which is preliminary data.</text>
</comment>
<evidence type="ECO:0000256" key="3">
    <source>
        <dbReference type="ARBA" id="ARBA00023163"/>
    </source>
</evidence>
<dbReference type="SUPFAM" id="SSF46785">
    <property type="entry name" value="Winged helix' DNA-binding domain"/>
    <property type="match status" value="1"/>
</dbReference>
<keyword evidence="2" id="KW-0238">DNA-binding</keyword>
<keyword evidence="3" id="KW-0804">Transcription</keyword>
<organism evidence="5 6">
    <name type="scientific">Nakamurella aerolata</name>
    <dbReference type="NCBI Taxonomy" id="1656892"/>
    <lineage>
        <taxon>Bacteria</taxon>
        <taxon>Bacillati</taxon>
        <taxon>Actinomycetota</taxon>
        <taxon>Actinomycetes</taxon>
        <taxon>Nakamurellales</taxon>
        <taxon>Nakamurellaceae</taxon>
        <taxon>Nakamurella</taxon>
    </lineage>
</organism>
<keyword evidence="6" id="KW-1185">Reference proteome</keyword>
<evidence type="ECO:0000313" key="5">
    <source>
        <dbReference type="EMBL" id="NNG37604.1"/>
    </source>
</evidence>
<proteinExistence type="predicted"/>
<dbReference type="Gene3D" id="1.10.10.10">
    <property type="entry name" value="Winged helix-like DNA-binding domain superfamily/Winged helix DNA-binding domain"/>
    <property type="match status" value="1"/>
</dbReference>
<dbReference type="SUPFAM" id="SSF64288">
    <property type="entry name" value="Chorismate lyase-like"/>
    <property type="match status" value="1"/>
</dbReference>
<dbReference type="PANTHER" id="PTHR44846">
    <property type="entry name" value="MANNOSYL-D-GLYCERATE TRANSPORT/METABOLISM SYSTEM REPRESSOR MNGR-RELATED"/>
    <property type="match status" value="1"/>
</dbReference>
<evidence type="ECO:0000259" key="4">
    <source>
        <dbReference type="PROSITE" id="PS50949"/>
    </source>
</evidence>
<dbReference type="Pfam" id="PF00392">
    <property type="entry name" value="GntR"/>
    <property type="match status" value="1"/>
</dbReference>
<evidence type="ECO:0000256" key="1">
    <source>
        <dbReference type="ARBA" id="ARBA00023015"/>
    </source>
</evidence>
<keyword evidence="1" id="KW-0805">Transcription regulation</keyword>
<dbReference type="EMBL" id="JABEND010000016">
    <property type="protein sequence ID" value="NNG37604.1"/>
    <property type="molecule type" value="Genomic_DNA"/>
</dbReference>
<evidence type="ECO:0000256" key="2">
    <source>
        <dbReference type="ARBA" id="ARBA00023125"/>
    </source>
</evidence>
<dbReference type="RefSeq" id="WP_171201303.1">
    <property type="nucleotide sequence ID" value="NZ_JABEND010000016.1"/>
</dbReference>
<dbReference type="InterPro" id="IPR036390">
    <property type="entry name" value="WH_DNA-bd_sf"/>
</dbReference>
<feature type="domain" description="HTH gntR-type" evidence="4">
    <location>
        <begin position="3"/>
        <end position="69"/>
    </location>
</feature>
<dbReference type="GO" id="GO:0045892">
    <property type="term" value="P:negative regulation of DNA-templated transcription"/>
    <property type="evidence" value="ECO:0007669"/>
    <property type="project" value="TreeGrafter"/>
</dbReference>
<dbReference type="InterPro" id="IPR000524">
    <property type="entry name" value="Tscrpt_reg_HTH_GntR"/>
</dbReference>
<dbReference type="PROSITE" id="PS50949">
    <property type="entry name" value="HTH_GNTR"/>
    <property type="match status" value="1"/>
</dbReference>
<dbReference type="PANTHER" id="PTHR44846:SF1">
    <property type="entry name" value="MANNOSYL-D-GLYCERATE TRANSPORT_METABOLISM SYSTEM REPRESSOR MNGR-RELATED"/>
    <property type="match status" value="1"/>
</dbReference>
<accession>A0A849A9J4</accession>
<name>A0A849A9J4_9ACTN</name>
<dbReference type="GO" id="GO:0003677">
    <property type="term" value="F:DNA binding"/>
    <property type="evidence" value="ECO:0007669"/>
    <property type="project" value="UniProtKB-KW"/>
</dbReference>
<sequence length="243" mass="26416">MAVNRYLEIADALATELSGQPNGTRAPSEHQVADQFGVGRSAARAALLELERRGLVRRVQGAGTFVQRPLVLTVEQGRSTAWEQLIRMGVGSTTVPSLRSGQLPTAACQAMRLPAGEPGLRANIKISAFDQPVGRSAIWAAGTGIDRSSVLGDIREHESVLNMFDARKVHLVYRSAQVALAHSSPELSEELGIAADRPYWKIDAVLVDEAVGLNLWARTEFRADRIALDLRIGAPPRHQRTSR</sequence>
<dbReference type="InterPro" id="IPR028978">
    <property type="entry name" value="Chorismate_lyase_/UTRA_dom_sf"/>
</dbReference>
<dbReference type="PRINTS" id="PR00035">
    <property type="entry name" value="HTHGNTR"/>
</dbReference>
<protein>
    <submittedName>
        <fullName evidence="5">GntR family transcriptional regulator</fullName>
    </submittedName>
</protein>
<dbReference type="SMART" id="SM00345">
    <property type="entry name" value="HTH_GNTR"/>
    <property type="match status" value="1"/>
</dbReference>
<dbReference type="Gene3D" id="3.40.1410.10">
    <property type="entry name" value="Chorismate lyase-like"/>
    <property type="match status" value="1"/>
</dbReference>
<gene>
    <name evidence="5" type="ORF">HKD39_18240</name>
</gene>
<dbReference type="AlphaFoldDB" id="A0A849A9J4"/>
<dbReference type="CDD" id="cd07377">
    <property type="entry name" value="WHTH_GntR"/>
    <property type="match status" value="1"/>
</dbReference>
<dbReference type="InterPro" id="IPR036388">
    <property type="entry name" value="WH-like_DNA-bd_sf"/>
</dbReference>
<dbReference type="GO" id="GO:0003700">
    <property type="term" value="F:DNA-binding transcription factor activity"/>
    <property type="evidence" value="ECO:0007669"/>
    <property type="project" value="InterPro"/>
</dbReference>
<dbReference type="InterPro" id="IPR050679">
    <property type="entry name" value="Bact_HTH_transcr_reg"/>
</dbReference>
<reference evidence="5 6" key="1">
    <citation type="submission" date="2020-05" db="EMBL/GenBank/DDBJ databases">
        <title>Nakamurella sp. DB0629 isolated from air conditioner.</title>
        <authorList>
            <person name="Kim D.H."/>
            <person name="Kim D.-U."/>
        </authorList>
    </citation>
    <scope>NUCLEOTIDE SEQUENCE [LARGE SCALE GENOMIC DNA]</scope>
    <source>
        <strain evidence="5 6">DB0629</strain>
    </source>
</reference>
<evidence type="ECO:0000313" key="6">
    <source>
        <dbReference type="Proteomes" id="UP000562984"/>
    </source>
</evidence>
<dbReference type="Proteomes" id="UP000562984">
    <property type="component" value="Unassembled WGS sequence"/>
</dbReference>